<dbReference type="GO" id="GO:0009306">
    <property type="term" value="P:protein secretion"/>
    <property type="evidence" value="ECO:0007669"/>
    <property type="project" value="InterPro"/>
</dbReference>
<evidence type="ECO:0000256" key="3">
    <source>
        <dbReference type="ARBA" id="ARBA00023136"/>
    </source>
</evidence>
<dbReference type="Pfam" id="PF07655">
    <property type="entry name" value="Secretin_N_2"/>
    <property type="match status" value="1"/>
</dbReference>
<keyword evidence="3" id="KW-0472">Membrane</keyword>
<evidence type="ECO:0000259" key="6">
    <source>
        <dbReference type="Pfam" id="PF07655"/>
    </source>
</evidence>
<dbReference type="RefSeq" id="WP_053059563.1">
    <property type="nucleotide sequence ID" value="NZ_CP011807.3"/>
</dbReference>
<dbReference type="GO" id="GO:0009297">
    <property type="term" value="P:pilus assembly"/>
    <property type="evidence" value="ECO:0007669"/>
    <property type="project" value="InterPro"/>
</dbReference>
<dbReference type="PANTHER" id="PTHR30332:SF24">
    <property type="entry name" value="SECRETIN GSPD-RELATED"/>
    <property type="match status" value="1"/>
</dbReference>
<dbReference type="EMBL" id="CP011807">
    <property type="protein sequence ID" value="AKM32905.2"/>
    <property type="molecule type" value="Genomic_DNA"/>
</dbReference>
<dbReference type="KEGG" id="pfg:AB870_16045"/>
<comment type="subcellular location">
    <subcellularLocation>
        <location evidence="1">Membrane</location>
    </subcellularLocation>
</comment>
<dbReference type="Pfam" id="PF00263">
    <property type="entry name" value="Secretin"/>
    <property type="match status" value="1"/>
</dbReference>
<proteinExistence type="predicted"/>
<feature type="domain" description="Secretin N-terminal" evidence="6">
    <location>
        <begin position="190"/>
        <end position="286"/>
    </location>
</feature>
<dbReference type="InterPro" id="IPR011514">
    <property type="entry name" value="Secretin_N_2"/>
</dbReference>
<accession>A0A0H3WZ34</accession>
<feature type="compositionally biased region" description="Gly residues" evidence="4">
    <location>
        <begin position="220"/>
        <end position="246"/>
    </location>
</feature>
<evidence type="ECO:0000313" key="8">
    <source>
        <dbReference type="Proteomes" id="UP000035651"/>
    </source>
</evidence>
<keyword evidence="8" id="KW-1185">Reference proteome</keyword>
<evidence type="ECO:0000313" key="7">
    <source>
        <dbReference type="EMBL" id="AKM32905.2"/>
    </source>
</evidence>
<dbReference type="AlphaFoldDB" id="A0A0H3WZ34"/>
<dbReference type="PROSITE" id="PS51257">
    <property type="entry name" value="PROKAR_LIPOPROTEIN"/>
    <property type="match status" value="1"/>
</dbReference>
<protein>
    <submittedName>
        <fullName evidence="7">Uncharacterized protein</fullName>
    </submittedName>
</protein>
<dbReference type="STRING" id="656179.AB870_16045"/>
<dbReference type="InterPro" id="IPR013359">
    <property type="entry name" value="Pilus_4B_PilN"/>
</dbReference>
<sequence length="552" mass="58076">MNKTLQIAMAVVLTLGASACSFRRGVETRSEEVLRAATANVDTLRNASLPSAVTVHDKGFWVSTREVPLKRGTVDVSCNITLMQTSPISLFELGSRIESICGIPVDVDVSQPVKQANGSQSDRESGREAQSLPTLLSRPDAQRAMGASVPMLAELKWSGALSGLLGQVTSQTGTHWEATGGRIRIFKFATKVFRIYALPGTEALSTSMGTAGSLTSGSASSGGGGGMSGGGMSGGASGGSMGGGTVGTSTQNVQISVKQSIMSDVEKAVTGMLSRDGSMVLSPSTASVAVTDTPAVLARVRDYVEQQNRILTTQVVLNVKILSVTFDRADQYAIDWNKLAYASSRFGLSLASQAALEQNTKARHGEVQILRGPFKDTKLLVDALSTQGKVSVVTQPSVTTLNLQAVPMQVATQTAYAAAVTNTVTPQVGTSTGITPGTVTTGFNMLLLPYAMPDGRVLLKYDIGISNLKHIDKFGDAARGQVQLPTVDQWAFSQKVRLRSGETLVLSGYDQDQNSTDDSGTFVPQNILMGGSNAAQRRHTVIVILINPVVIS</sequence>
<dbReference type="NCBIfam" id="TIGR02520">
    <property type="entry name" value="pilus_B_mal_scr"/>
    <property type="match status" value="1"/>
</dbReference>
<feature type="domain" description="Type II/III secretion system secretin-like" evidence="5">
    <location>
        <begin position="383"/>
        <end position="551"/>
    </location>
</feature>
<keyword evidence="2" id="KW-0732">Signal</keyword>
<dbReference type="InterPro" id="IPR050810">
    <property type="entry name" value="Bact_Secretion_Sys_Channel"/>
</dbReference>
<reference evidence="7" key="1">
    <citation type="submission" date="2016-06" db="EMBL/GenBank/DDBJ databases">
        <title>Complete Genome Sequence of Pandoraea faecigallinarum DSM-23572.</title>
        <authorList>
            <person name="Yong D."/>
            <person name="Ee R."/>
            <person name="Lim Y.-L."/>
            <person name="Yin W.-F."/>
            <person name="Chan K.-G."/>
        </authorList>
    </citation>
    <scope>NUCLEOTIDE SEQUENCE</scope>
    <source>
        <strain evidence="7">DSM 23572</strain>
    </source>
</reference>
<feature type="region of interest" description="Disordered" evidence="4">
    <location>
        <begin position="112"/>
        <end position="140"/>
    </location>
</feature>
<evidence type="ECO:0000259" key="5">
    <source>
        <dbReference type="Pfam" id="PF00263"/>
    </source>
</evidence>
<feature type="compositionally biased region" description="Low complexity" evidence="4">
    <location>
        <begin position="207"/>
        <end position="219"/>
    </location>
</feature>
<name>A0A0H3WZ34_9BURK</name>
<dbReference type="InterPro" id="IPR004846">
    <property type="entry name" value="T2SS/T3SS_dom"/>
</dbReference>
<evidence type="ECO:0000256" key="1">
    <source>
        <dbReference type="ARBA" id="ARBA00004370"/>
    </source>
</evidence>
<feature type="region of interest" description="Disordered" evidence="4">
    <location>
        <begin position="207"/>
        <end position="249"/>
    </location>
</feature>
<organism evidence="7 8">
    <name type="scientific">Pandoraea faecigallinarum</name>
    <dbReference type="NCBI Taxonomy" id="656179"/>
    <lineage>
        <taxon>Bacteria</taxon>
        <taxon>Pseudomonadati</taxon>
        <taxon>Pseudomonadota</taxon>
        <taxon>Betaproteobacteria</taxon>
        <taxon>Burkholderiales</taxon>
        <taxon>Burkholderiaceae</taxon>
        <taxon>Pandoraea</taxon>
    </lineage>
</organism>
<gene>
    <name evidence="7" type="ORF">AB870_16045</name>
</gene>
<evidence type="ECO:0000256" key="2">
    <source>
        <dbReference type="ARBA" id="ARBA00022729"/>
    </source>
</evidence>
<dbReference type="GO" id="GO:0019867">
    <property type="term" value="C:outer membrane"/>
    <property type="evidence" value="ECO:0007669"/>
    <property type="project" value="InterPro"/>
</dbReference>
<evidence type="ECO:0000256" key="4">
    <source>
        <dbReference type="SAM" id="MobiDB-lite"/>
    </source>
</evidence>
<dbReference type="PANTHER" id="PTHR30332">
    <property type="entry name" value="PROBABLE GENERAL SECRETION PATHWAY PROTEIN D"/>
    <property type="match status" value="1"/>
</dbReference>
<dbReference type="Proteomes" id="UP000035651">
    <property type="component" value="Chromosome"/>
</dbReference>